<sequence length="408" mass="44809">MLSSEITPLLPPPQPPVKESSYWKQWKVVYLYSFFILVSNLGGGMRLAPELGLIELAVCRKYYLSHDPQNLDDHGNVPEALCKVDVVQSQLAMLRAYMSILNSIVGILVALPYGVLADIKGRRPVAALSSISITLSKSWIIFAGFFYNTFEPEALMASSLFLLLGGGTTVLNAVIMAALSDCVSADKRAAVFFYTSTMCLVSELIAIPLGALIMTKTSVHAAMITATALEFCGLFILAVTPETLNRTTGTERQPTENSICSVQPAASPDEPISVRTTQMTSRWTKDQFDRIRDRLLQPARLLWADKTIFLGLPVFLTTPLLRQVVSLLLQYASKKLNWTIAAETSLLDSYGAPILRQPVFHDRNLDAAAEFNRETDLDAVDALASPRIDGISTNLSAFHERAGRFDTA</sequence>
<dbReference type="GeneID" id="63799490"/>
<dbReference type="PANTHER" id="PTHR23507">
    <property type="entry name" value="ZGC:174356"/>
    <property type="match status" value="1"/>
</dbReference>
<feature type="transmembrane region" description="Helical" evidence="6">
    <location>
        <begin position="191"/>
        <end position="213"/>
    </location>
</feature>
<keyword evidence="2 6" id="KW-0812">Transmembrane</keyword>
<keyword evidence="8" id="KW-1185">Reference proteome</keyword>
<accession>A0A364LEL6</accession>
<evidence type="ECO:0000256" key="3">
    <source>
        <dbReference type="ARBA" id="ARBA00022989"/>
    </source>
</evidence>
<feature type="transmembrane region" description="Helical" evidence="6">
    <location>
        <begin position="96"/>
        <end position="116"/>
    </location>
</feature>
<evidence type="ECO:0008006" key="9">
    <source>
        <dbReference type="Google" id="ProtNLM"/>
    </source>
</evidence>
<comment type="subcellular location">
    <subcellularLocation>
        <location evidence="1">Membrane</location>
        <topology evidence="1">Multi-pass membrane protein</topology>
    </subcellularLocation>
</comment>
<protein>
    <recommendedName>
        <fullName evidence="9">Major facilitator superfamily (MFS) profile domain-containing protein</fullName>
    </recommendedName>
</protein>
<dbReference type="Proteomes" id="UP000249363">
    <property type="component" value="Unassembled WGS sequence"/>
</dbReference>
<proteinExistence type="predicted"/>
<dbReference type="AlphaFoldDB" id="A0A364LEL6"/>
<keyword evidence="4 6" id="KW-0472">Membrane</keyword>
<feature type="region of interest" description="Disordered" evidence="5">
    <location>
        <begin position="247"/>
        <end position="270"/>
    </location>
</feature>
<dbReference type="Gene3D" id="1.20.1250.20">
    <property type="entry name" value="MFS general substrate transporter like domains"/>
    <property type="match status" value="1"/>
</dbReference>
<evidence type="ECO:0000256" key="5">
    <source>
        <dbReference type="SAM" id="MobiDB-lite"/>
    </source>
</evidence>
<dbReference type="PANTHER" id="PTHR23507:SF1">
    <property type="entry name" value="FI18259P1-RELATED"/>
    <property type="match status" value="1"/>
</dbReference>
<dbReference type="SUPFAM" id="SSF103473">
    <property type="entry name" value="MFS general substrate transporter"/>
    <property type="match status" value="1"/>
</dbReference>
<dbReference type="RefSeq" id="XP_040738778.1">
    <property type="nucleotide sequence ID" value="XM_040872888.1"/>
</dbReference>
<feature type="transmembrane region" description="Helical" evidence="6">
    <location>
        <begin position="125"/>
        <end position="147"/>
    </location>
</feature>
<organism evidence="7 8">
    <name type="scientific">Talaromyces amestolkiae</name>
    <dbReference type="NCBI Taxonomy" id="1196081"/>
    <lineage>
        <taxon>Eukaryota</taxon>
        <taxon>Fungi</taxon>
        <taxon>Dikarya</taxon>
        <taxon>Ascomycota</taxon>
        <taxon>Pezizomycotina</taxon>
        <taxon>Eurotiomycetes</taxon>
        <taxon>Eurotiomycetidae</taxon>
        <taxon>Eurotiales</taxon>
        <taxon>Trichocomaceae</taxon>
        <taxon>Talaromyces</taxon>
        <taxon>Talaromyces sect. Talaromyces</taxon>
    </lineage>
</organism>
<dbReference type="GO" id="GO:0016020">
    <property type="term" value="C:membrane"/>
    <property type="evidence" value="ECO:0007669"/>
    <property type="project" value="UniProtKB-SubCell"/>
</dbReference>
<reference evidence="7 8" key="1">
    <citation type="journal article" date="2017" name="Biotechnol. Biofuels">
        <title>Differential beta-glucosidase expression as a function of carbon source availability in Talaromyces amestolkiae: a genomic and proteomic approach.</title>
        <authorList>
            <person name="de Eugenio L.I."/>
            <person name="Mendez-Liter J.A."/>
            <person name="Nieto-Dominguez M."/>
            <person name="Alonso L."/>
            <person name="Gil-Munoz J."/>
            <person name="Barriuso J."/>
            <person name="Prieto A."/>
            <person name="Martinez M.J."/>
        </authorList>
    </citation>
    <scope>NUCLEOTIDE SEQUENCE [LARGE SCALE GENOMIC DNA]</scope>
    <source>
        <strain evidence="7 8">CIB</strain>
    </source>
</reference>
<evidence type="ECO:0000256" key="1">
    <source>
        <dbReference type="ARBA" id="ARBA00004141"/>
    </source>
</evidence>
<evidence type="ECO:0000313" key="8">
    <source>
        <dbReference type="Proteomes" id="UP000249363"/>
    </source>
</evidence>
<dbReference type="EMBL" id="MIKG01000031">
    <property type="protein sequence ID" value="RAO74264.1"/>
    <property type="molecule type" value="Genomic_DNA"/>
</dbReference>
<keyword evidence="3 6" id="KW-1133">Transmembrane helix</keyword>
<evidence type="ECO:0000256" key="4">
    <source>
        <dbReference type="ARBA" id="ARBA00023136"/>
    </source>
</evidence>
<evidence type="ECO:0000256" key="6">
    <source>
        <dbReference type="SAM" id="Phobius"/>
    </source>
</evidence>
<gene>
    <name evidence="7" type="ORF">BHQ10_010276</name>
</gene>
<dbReference type="OrthoDB" id="194139at2759"/>
<dbReference type="InterPro" id="IPR011701">
    <property type="entry name" value="MFS"/>
</dbReference>
<feature type="transmembrane region" description="Helical" evidence="6">
    <location>
        <begin position="28"/>
        <end position="48"/>
    </location>
</feature>
<dbReference type="Pfam" id="PF07690">
    <property type="entry name" value="MFS_1"/>
    <property type="match status" value="1"/>
</dbReference>
<feature type="transmembrane region" description="Helical" evidence="6">
    <location>
        <begin position="159"/>
        <end position="179"/>
    </location>
</feature>
<feature type="transmembrane region" description="Helical" evidence="6">
    <location>
        <begin position="219"/>
        <end position="239"/>
    </location>
</feature>
<name>A0A364LEL6_TALAM</name>
<dbReference type="GO" id="GO:0022857">
    <property type="term" value="F:transmembrane transporter activity"/>
    <property type="evidence" value="ECO:0007669"/>
    <property type="project" value="InterPro"/>
</dbReference>
<dbReference type="InterPro" id="IPR036259">
    <property type="entry name" value="MFS_trans_sf"/>
</dbReference>
<evidence type="ECO:0000313" key="7">
    <source>
        <dbReference type="EMBL" id="RAO74264.1"/>
    </source>
</evidence>
<evidence type="ECO:0000256" key="2">
    <source>
        <dbReference type="ARBA" id="ARBA00022692"/>
    </source>
</evidence>
<feature type="compositionally biased region" description="Polar residues" evidence="5">
    <location>
        <begin position="247"/>
        <end position="261"/>
    </location>
</feature>
<comment type="caution">
    <text evidence="7">The sequence shown here is derived from an EMBL/GenBank/DDBJ whole genome shotgun (WGS) entry which is preliminary data.</text>
</comment>